<feature type="non-terminal residue" evidence="8">
    <location>
        <position position="437"/>
    </location>
</feature>
<proteinExistence type="inferred from homology"/>
<dbReference type="Pfam" id="PF22606">
    <property type="entry name" value="Cdc6-ORC-like_ATPase_lid"/>
    <property type="match status" value="1"/>
</dbReference>
<dbReference type="InterPro" id="IPR003959">
    <property type="entry name" value="ATPase_AAA_core"/>
</dbReference>
<dbReference type="InterPro" id="IPR054425">
    <property type="entry name" value="Cdc6_ORC1-like_ATPase_lid"/>
</dbReference>
<dbReference type="InterPro" id="IPR003593">
    <property type="entry name" value="AAA+_ATPase"/>
</dbReference>
<comment type="caution">
    <text evidence="8">The sequence shown here is derived from an EMBL/GenBank/DDBJ whole genome shotgun (WGS) entry which is preliminary data.</text>
</comment>
<comment type="similarity">
    <text evidence="2 6">Belongs to the ORC1 family.</text>
</comment>
<dbReference type="Gene3D" id="3.40.50.300">
    <property type="entry name" value="P-loop containing nucleotide triphosphate hydrolases"/>
    <property type="match status" value="1"/>
</dbReference>
<evidence type="ECO:0000259" key="7">
    <source>
        <dbReference type="SMART" id="SM00382"/>
    </source>
</evidence>
<feature type="domain" description="AAA+ ATPase" evidence="7">
    <location>
        <begin position="152"/>
        <end position="312"/>
    </location>
</feature>
<dbReference type="GO" id="GO:0003688">
    <property type="term" value="F:DNA replication origin binding"/>
    <property type="evidence" value="ECO:0007669"/>
    <property type="project" value="TreeGrafter"/>
</dbReference>
<dbReference type="GO" id="GO:0005664">
    <property type="term" value="C:nuclear origin of replication recognition complex"/>
    <property type="evidence" value="ECO:0007669"/>
    <property type="project" value="TreeGrafter"/>
</dbReference>
<dbReference type="InterPro" id="IPR050311">
    <property type="entry name" value="ORC1/CDC6"/>
</dbReference>
<sequence>QQRGAVGLAVAAAAAGARGGAAVPPAAATAAVRAAMRRRRIGMRSTSRRRNTLDGWVIRKPRPGQQLTTQTRTRSAAGRAHSYKAIIDEHGLGLLLDQGAATVPERGFVGPLAAARRALALNNRSGELPCREAEKQSLRKFIGHAVEEGGDSPGVLYICGVPGTGKTACVMEVLGGVRSQAQNSGVQLVILNALQLPGPQHVYSKLWERMSGQRWGPARALKALEEVFSGGSGWAAAGGGGRRHLTLLIVDEIDVLITKDQAVLYNLFEWPLREGSRLAVIGISNTHDLDSRVLPRIASRLAGSKLAFNPYNFEQLKEILNSRLQGVTAVARGAVEFCARKVASTTGDVRRALELLRRATEIAEVELSTAAATNQQRQGQQAAPVQDFTNVVGARQATAAIKEMYGSVHMTLLRRAGLFQKLVLVALLVETRAQNKP</sequence>
<comment type="subunit">
    <text evidence="6">Component of the origin recognition complex (ORC) composed of at least ORC1, ORC2, ORC3, ORC4, ORC5 and ORC6. ORC is regulated in a cell-cycle and development dependent manner. It is sequentially assembled at the exit from anaphase of mitosis and disassembled as cells enter S phase. Binds unmodified and methylated histone H3.</text>
</comment>
<evidence type="ECO:0000256" key="3">
    <source>
        <dbReference type="ARBA" id="ARBA00022705"/>
    </source>
</evidence>
<dbReference type="AlphaFoldDB" id="A0AAD3HR49"/>
<dbReference type="GO" id="GO:0006270">
    <property type="term" value="P:DNA replication initiation"/>
    <property type="evidence" value="ECO:0007669"/>
    <property type="project" value="TreeGrafter"/>
</dbReference>
<dbReference type="PANTHER" id="PTHR10763">
    <property type="entry name" value="CELL DIVISION CONTROL PROTEIN 6-RELATED"/>
    <property type="match status" value="1"/>
</dbReference>
<dbReference type="GO" id="GO:0005524">
    <property type="term" value="F:ATP binding"/>
    <property type="evidence" value="ECO:0007669"/>
    <property type="project" value="UniProtKB-KW"/>
</dbReference>
<feature type="non-terminal residue" evidence="8">
    <location>
        <position position="1"/>
    </location>
</feature>
<keyword evidence="9" id="KW-1185">Reference proteome</keyword>
<evidence type="ECO:0000313" key="9">
    <source>
        <dbReference type="Proteomes" id="UP001054857"/>
    </source>
</evidence>
<evidence type="ECO:0000256" key="1">
    <source>
        <dbReference type="ARBA" id="ARBA00004123"/>
    </source>
</evidence>
<dbReference type="SMART" id="SM00382">
    <property type="entry name" value="AAA"/>
    <property type="match status" value="1"/>
</dbReference>
<dbReference type="GO" id="GO:0033314">
    <property type="term" value="P:mitotic DNA replication checkpoint signaling"/>
    <property type="evidence" value="ECO:0007669"/>
    <property type="project" value="TreeGrafter"/>
</dbReference>
<dbReference type="EMBL" id="BMAR01000032">
    <property type="protein sequence ID" value="GFR49792.1"/>
    <property type="molecule type" value="Genomic_DNA"/>
</dbReference>
<reference evidence="8 9" key="1">
    <citation type="journal article" date="2021" name="Sci. Rep.">
        <title>Genome sequencing of the multicellular alga Astrephomene provides insights into convergent evolution of germ-soma differentiation.</title>
        <authorList>
            <person name="Yamashita S."/>
            <person name="Yamamoto K."/>
            <person name="Matsuzaki R."/>
            <person name="Suzuki S."/>
            <person name="Yamaguchi H."/>
            <person name="Hirooka S."/>
            <person name="Minakuchi Y."/>
            <person name="Miyagishima S."/>
            <person name="Kawachi M."/>
            <person name="Toyoda A."/>
            <person name="Nozaki H."/>
        </authorList>
    </citation>
    <scope>NUCLEOTIDE SEQUENCE [LARGE SCALE GENOMIC DNA]</scope>
    <source>
        <strain evidence="8 9">NIES-4017</strain>
    </source>
</reference>
<dbReference type="InterPro" id="IPR027417">
    <property type="entry name" value="P-loop_NTPase"/>
</dbReference>
<keyword evidence="6" id="KW-0067">ATP-binding</keyword>
<evidence type="ECO:0000313" key="8">
    <source>
        <dbReference type="EMBL" id="GFR49792.1"/>
    </source>
</evidence>
<evidence type="ECO:0000256" key="4">
    <source>
        <dbReference type="ARBA" id="ARBA00023125"/>
    </source>
</evidence>
<keyword evidence="4 6" id="KW-0238">DNA-binding</keyword>
<dbReference type="Pfam" id="PF00004">
    <property type="entry name" value="AAA"/>
    <property type="match status" value="1"/>
</dbReference>
<gene>
    <name evidence="8" type="ORF">Agub_g11730</name>
</gene>
<organism evidence="8 9">
    <name type="scientific">Astrephomene gubernaculifera</name>
    <dbReference type="NCBI Taxonomy" id="47775"/>
    <lineage>
        <taxon>Eukaryota</taxon>
        <taxon>Viridiplantae</taxon>
        <taxon>Chlorophyta</taxon>
        <taxon>core chlorophytes</taxon>
        <taxon>Chlorophyceae</taxon>
        <taxon>CS clade</taxon>
        <taxon>Chlamydomonadales</taxon>
        <taxon>Astrephomenaceae</taxon>
        <taxon>Astrephomene</taxon>
    </lineage>
</organism>
<name>A0AAD3HR49_9CHLO</name>
<comment type="subcellular location">
    <subcellularLocation>
        <location evidence="1 6">Nucleus</location>
    </subcellularLocation>
</comment>
<evidence type="ECO:0000256" key="5">
    <source>
        <dbReference type="ARBA" id="ARBA00023242"/>
    </source>
</evidence>
<dbReference type="Proteomes" id="UP001054857">
    <property type="component" value="Unassembled WGS sequence"/>
</dbReference>
<evidence type="ECO:0000256" key="2">
    <source>
        <dbReference type="ARBA" id="ARBA00008398"/>
    </source>
</evidence>
<dbReference type="Gene3D" id="1.10.8.60">
    <property type="match status" value="1"/>
</dbReference>
<comment type="function">
    <text evidence="6">Component of the origin recognition complex (ORC) that binds origins of replication. DNA-binding is ATP-dependent, however specific DNA sequences that define origins of replication have not been identified so far. ORC is required to assemble the pre-replication complex necessary to initiate DNA replication.</text>
</comment>
<dbReference type="PANTHER" id="PTHR10763:SF23">
    <property type="entry name" value="ORIGIN RECOGNITION COMPLEX SUBUNIT 1"/>
    <property type="match status" value="1"/>
</dbReference>
<accession>A0AAD3HR49</accession>
<evidence type="ECO:0000256" key="6">
    <source>
        <dbReference type="RuleBase" id="RU365058"/>
    </source>
</evidence>
<keyword evidence="6" id="KW-0547">Nucleotide-binding</keyword>
<dbReference type="SUPFAM" id="SSF52540">
    <property type="entry name" value="P-loop containing nucleoside triphosphate hydrolases"/>
    <property type="match status" value="1"/>
</dbReference>
<protein>
    <recommendedName>
        <fullName evidence="6">Origin recognition complex subunit 1</fullName>
    </recommendedName>
</protein>
<dbReference type="GO" id="GO:0016887">
    <property type="term" value="F:ATP hydrolysis activity"/>
    <property type="evidence" value="ECO:0007669"/>
    <property type="project" value="InterPro"/>
</dbReference>
<keyword evidence="5 6" id="KW-0539">Nucleus</keyword>
<keyword evidence="3 6" id="KW-0235">DNA replication</keyword>